<name>A0A2U9BS85_SCOMX</name>
<evidence type="ECO:0000256" key="15">
    <source>
        <dbReference type="ARBA" id="ARBA00023180"/>
    </source>
</evidence>
<evidence type="ECO:0000256" key="14">
    <source>
        <dbReference type="ARBA" id="ARBA00023166"/>
    </source>
</evidence>
<dbReference type="FunFam" id="3.30.70.330:FF:000043">
    <property type="entry name" value="paraspeckle component 1 isoform X1"/>
    <property type="match status" value="1"/>
</dbReference>
<feature type="transmembrane region" description="Helical" evidence="21">
    <location>
        <begin position="1548"/>
        <end position="1568"/>
    </location>
</feature>
<keyword evidence="15" id="KW-0325">Glycoprotein</keyword>
<evidence type="ECO:0000256" key="19">
    <source>
        <dbReference type="SAM" id="Coils"/>
    </source>
</evidence>
<keyword evidence="10 21" id="KW-1133">Transmembrane helix</keyword>
<dbReference type="PROSITE" id="PS50102">
    <property type="entry name" value="RRM"/>
    <property type="match status" value="2"/>
</dbReference>
<dbReference type="GO" id="GO:0003723">
    <property type="term" value="F:RNA binding"/>
    <property type="evidence" value="ECO:0007669"/>
    <property type="project" value="UniProtKB-UniRule"/>
</dbReference>
<evidence type="ECO:0000256" key="20">
    <source>
        <dbReference type="SAM" id="MobiDB-lite"/>
    </source>
</evidence>
<feature type="domain" description="RRM" evidence="22">
    <location>
        <begin position="63"/>
        <end position="135"/>
    </location>
</feature>
<dbReference type="InterPro" id="IPR034552">
    <property type="entry name" value="p54nrb_RRM1"/>
</dbReference>
<keyword evidence="6 21" id="KW-0812">Transmembrane</keyword>
<feature type="transmembrane region" description="Helical" evidence="21">
    <location>
        <begin position="1130"/>
        <end position="1153"/>
    </location>
</feature>
<dbReference type="FunFam" id="1.20.1640.10:FF:000008">
    <property type="entry name" value="NPC intracellular cholesterol transporter 1"/>
    <property type="match status" value="1"/>
</dbReference>
<evidence type="ECO:0000256" key="21">
    <source>
        <dbReference type="SAM" id="Phobius"/>
    </source>
</evidence>
<feature type="region of interest" description="Disordered" evidence="20">
    <location>
        <begin position="1"/>
        <end position="41"/>
    </location>
</feature>
<keyword evidence="25" id="KW-1185">Reference proteome</keyword>
<evidence type="ECO:0000256" key="1">
    <source>
        <dbReference type="ARBA" id="ARBA00004127"/>
    </source>
</evidence>
<dbReference type="FunFam" id="1.20.1640.10:FF:000010">
    <property type="entry name" value="NPC intracellular cholesterol transporter 1"/>
    <property type="match status" value="1"/>
</dbReference>
<feature type="transmembrane region" description="Helical" evidence="21">
    <location>
        <begin position="1206"/>
        <end position="1231"/>
    </location>
</feature>
<dbReference type="GO" id="GO:0030301">
    <property type="term" value="P:cholesterol transport"/>
    <property type="evidence" value="ECO:0007669"/>
    <property type="project" value="UniProtKB-ARBA"/>
</dbReference>
<dbReference type="InterPro" id="IPR035979">
    <property type="entry name" value="RBD_domain_sf"/>
</dbReference>
<evidence type="ECO:0000259" key="23">
    <source>
        <dbReference type="PROSITE" id="PS50156"/>
    </source>
</evidence>
<dbReference type="InterPro" id="IPR000504">
    <property type="entry name" value="RRM_dom"/>
</dbReference>
<dbReference type="CDD" id="cd12588">
    <property type="entry name" value="RRM1_p54nrb"/>
    <property type="match status" value="1"/>
</dbReference>
<keyword evidence="12 21" id="KW-0472">Membrane</keyword>
<keyword evidence="4" id="KW-0813">Transport</keyword>
<feature type="transmembrane region" description="Helical" evidence="21">
    <location>
        <begin position="1067"/>
        <end position="1088"/>
    </location>
</feature>
<feature type="coiled-coil region" evidence="19">
    <location>
        <begin position="264"/>
        <end position="351"/>
    </location>
</feature>
<feature type="transmembrane region" description="Helical" evidence="21">
    <location>
        <begin position="1100"/>
        <end position="1124"/>
    </location>
</feature>
<evidence type="ECO:0000256" key="7">
    <source>
        <dbReference type="ARBA" id="ARBA00022729"/>
    </source>
</evidence>
<evidence type="ECO:0000256" key="10">
    <source>
        <dbReference type="ARBA" id="ARBA00022989"/>
    </source>
</evidence>
<organism evidence="24 25">
    <name type="scientific">Scophthalmus maximus</name>
    <name type="common">Turbot</name>
    <name type="synonym">Psetta maxima</name>
    <dbReference type="NCBI Taxonomy" id="52904"/>
    <lineage>
        <taxon>Eukaryota</taxon>
        <taxon>Metazoa</taxon>
        <taxon>Chordata</taxon>
        <taxon>Craniata</taxon>
        <taxon>Vertebrata</taxon>
        <taxon>Euteleostomi</taxon>
        <taxon>Actinopterygii</taxon>
        <taxon>Neopterygii</taxon>
        <taxon>Teleostei</taxon>
        <taxon>Neoteleostei</taxon>
        <taxon>Acanthomorphata</taxon>
        <taxon>Carangaria</taxon>
        <taxon>Pleuronectiformes</taxon>
        <taxon>Pleuronectoidei</taxon>
        <taxon>Scophthalmidae</taxon>
        <taxon>Scophthalmus</taxon>
    </lineage>
</organism>
<dbReference type="Pfam" id="PF22314">
    <property type="entry name" value="NPC1_MLD"/>
    <property type="match status" value="1"/>
</dbReference>
<sequence>MQGNKGPQHNHGPNRPGEQKKPGGTNTNGQQPDPNEQTSPNEALTLDMQSFRKPGEKTFTQRSRLFVGNLPTGVTEEDIEKLFGKYGKASEIFVNKDRGFGFIRLETRIIAEIARAELDDTLFRGRPIRVKFATHGAALSLKNLPEFVSNELLEEAFAVFGPIERAVVIVDDRGRPTGKGIVEFTSKPTARKALDKCSDSAYLLTAFPRPIIVEPMEQFDEDEGLSEKLINKNQQYHKEREQPPRFAQPGSFEYEYAMRWKALMEMEKQQYEMVDRNMKEAQEKLEAEMEAARHEHQVMLMRQDLLRRQEELRRMEELHNQEVQKRKQAELRQEEERLRREEEIRMRNEAMMKRQQEGGFRGNFPENREQEMRMHMGGHGMSMNRNSLGGNSGPAGTPGMAAENTPLMPGQGNNNMPGGVSLTVEISSTQVLSQAQHEPGYCAFYEECGRNPLIEGSLIPPIVPCLNYSRARQLTGQHYRKLKQVCPILDHGENNTRACCSLKQLSSLEMSLTLSKAVLIRCPTCAENFAHLHCINTCSPNQSQTVKITKVMNITQLGETKEVVVGYQAFLSTTFADGAFQSCQNVRIPATGGLAIATMCGRYGAKLCNPQRWYDFQGDSSNGLAPLDIDFRLVKEGDTEGLPKGVIPYNGRALMCNETTPSGGQVCSCQDCQESCPSVSHPPPPPGPFRLLGTDGFLVISLILLCLLLFAFVLYISVSCLAKSQKREDEKKGKRKGRGKDQNSNDVTQRLIDPSEVTCAERNSMAAQAFLSLEFRNWGTFMATYPLTVLLLSAAVVAVFAAGLKSIELITDPVELWSAPDSRARQEKDFHDTHFDPFFRTNQLILTAPDRKGHIYDSLLFGLQNFSGIVSKDLIIELLELQKRIQNIEFWSDDLNRTASLKDVCFAPLSPNNVSLTDCAVNSLPQYFQNSIDNINAKVNMTELGVTKEVDWRDHLIYCLNSPLSFKDITDLGLSCMADYGAPVFSFLAVGGYENDDFTNAEALIMTFSLNNYARNNPKFKVAMQWEKEFLKIVQDYQKSPANNFTFAYMAERSLEDEINRTTAEDIPIFMISYAVIFVYIAVALGEYSSWKRILVDSKFLVGLGGILVVGCSVLASMGFYSWIGIPSSLVVLQVVPFLVLAVGADNIFIFVLEFQRDVRRPGEKREEQIGRVLGNVAPSMLLCSLSESVCFFLGALSTMPAVKTFALYAALAVLMDFILQMTAFVALLSLDARRQDNNRCELLCCVTVSAQHPKKPNEGFLLPLMRKYYAPVLLHRYTRILVMFVFIFMLCGSVFLMFNVTVGLDQELAMPQGSYMLDYFKYLYKYFEVGVPVYFVTKRGFNFTTVEGMNAVCSSVGCDQFSLTQKIQYATNYPDQSYIAIPANSWVDDFIDWLNPGSKCCRLYNANINNGTFCPASELAQRCRRKCMVAPPDGVLRPNVTQFDRYLPDFLGNRPDLQCPKGGLGAYDKAVVKDASGEIIASRFMAYHTPLTNSQEFTAALLKSRELAHNITMGMRQIPGTSPDFEVFPYTLTNVFYEQYLTVVPEGLFNISLCLLPTFVVCCLLLGLDLRSGLLNLITIIMIVVDTVGVMTLWDIDYNAVALINLVTAVGISVEFVSHMTRSFALSTKPSHVERAMEATANMGSAVFAGVAMTNLPGILVLAFAKAQLIQIFFFRLNLVITLLGLAHGLIFLPVLLSYFGPGVNKAVLLQLQQAKAKASQELETRTNTRQVYDNLSYEDNEIKLDPDSEKAVTDASGPSTIKEKVERIDRF</sequence>
<evidence type="ECO:0000256" key="12">
    <source>
        <dbReference type="ARBA" id="ARBA00023136"/>
    </source>
</evidence>
<feature type="transmembrane region" description="Helical" evidence="21">
    <location>
        <begin position="1678"/>
        <end position="1701"/>
    </location>
</feature>
<dbReference type="GO" id="GO:0005319">
    <property type="term" value="F:lipid transporter activity"/>
    <property type="evidence" value="ECO:0007669"/>
    <property type="project" value="InterPro"/>
</dbReference>
<dbReference type="SUPFAM" id="SSF82866">
    <property type="entry name" value="Multidrug efflux transporter AcrB transmembrane domain"/>
    <property type="match status" value="2"/>
</dbReference>
<dbReference type="PANTHER" id="PTHR45727:SF3">
    <property type="entry name" value="NPC1-LIKE INTRACELLULAR CHOLESTEROL TRANSPORTER 1"/>
    <property type="match status" value="1"/>
</dbReference>
<dbReference type="Proteomes" id="UP000246464">
    <property type="component" value="Chromosome 9"/>
</dbReference>
<accession>A0A2U9BS85</accession>
<dbReference type="InterPro" id="IPR053958">
    <property type="entry name" value="HMGCR/SNAP/NPC1-like_SSD"/>
</dbReference>
<dbReference type="GO" id="GO:0008203">
    <property type="term" value="P:cholesterol metabolic process"/>
    <property type="evidence" value="ECO:0007669"/>
    <property type="project" value="UniProtKB-KW"/>
</dbReference>
<evidence type="ECO:0000256" key="13">
    <source>
        <dbReference type="ARBA" id="ARBA00023157"/>
    </source>
</evidence>
<evidence type="ECO:0000256" key="4">
    <source>
        <dbReference type="ARBA" id="ARBA00022448"/>
    </source>
</evidence>
<dbReference type="GO" id="GO:0015485">
    <property type="term" value="F:cholesterol binding"/>
    <property type="evidence" value="ECO:0007669"/>
    <property type="project" value="TreeGrafter"/>
</dbReference>
<dbReference type="GO" id="GO:0042632">
    <property type="term" value="P:cholesterol homeostasis"/>
    <property type="evidence" value="ECO:0007669"/>
    <property type="project" value="TreeGrafter"/>
</dbReference>
<dbReference type="PANTHER" id="PTHR45727">
    <property type="entry name" value="NPC INTRACELLULAR CHOLESTEROL TRANSPORTER 1"/>
    <property type="match status" value="1"/>
</dbReference>
<dbReference type="InterPro" id="IPR012975">
    <property type="entry name" value="NOPS"/>
</dbReference>
<dbReference type="InterPro" id="IPR004765">
    <property type="entry name" value="NPC1-like"/>
</dbReference>
<keyword evidence="8" id="KW-0677">Repeat</keyword>
<feature type="transmembrane region" description="Helical" evidence="21">
    <location>
        <begin position="1601"/>
        <end position="1619"/>
    </location>
</feature>
<comment type="subcellular location">
    <subcellularLocation>
        <location evidence="1">Endomembrane system</location>
        <topology evidence="1">Multi-pass membrane protein</topology>
    </subcellularLocation>
    <subcellularLocation>
        <location evidence="2">Nucleus speckle</location>
    </subcellularLocation>
</comment>
<evidence type="ECO:0000313" key="24">
    <source>
        <dbReference type="EMBL" id="AWP06763.1"/>
    </source>
</evidence>
<dbReference type="STRING" id="52904.ENSSMAP00000007554"/>
<dbReference type="GO" id="GO:0016607">
    <property type="term" value="C:nuclear speck"/>
    <property type="evidence" value="ECO:0007669"/>
    <property type="project" value="UniProtKB-SubCell"/>
</dbReference>
<comment type="similarity">
    <text evidence="3">Belongs to the patched family.</text>
</comment>
<dbReference type="Gene3D" id="6.10.250.1170">
    <property type="match status" value="1"/>
</dbReference>
<evidence type="ECO:0000256" key="5">
    <source>
        <dbReference type="ARBA" id="ARBA00022548"/>
    </source>
</evidence>
<dbReference type="Pfam" id="PF16414">
    <property type="entry name" value="NPC1_N"/>
    <property type="match status" value="1"/>
</dbReference>
<dbReference type="GO" id="GO:0012505">
    <property type="term" value="C:endomembrane system"/>
    <property type="evidence" value="ECO:0007669"/>
    <property type="project" value="UniProtKB-SubCell"/>
</dbReference>
<keyword evidence="7" id="KW-0732">Signal</keyword>
<feature type="transmembrane region" description="Helical" evidence="21">
    <location>
        <begin position="1278"/>
        <end position="1299"/>
    </location>
</feature>
<dbReference type="PROSITE" id="PS50156">
    <property type="entry name" value="SSD"/>
    <property type="match status" value="1"/>
</dbReference>
<feature type="transmembrane region" description="Helical" evidence="21">
    <location>
        <begin position="1575"/>
        <end position="1595"/>
    </location>
</feature>
<reference evidence="24 25" key="1">
    <citation type="submission" date="2017-12" db="EMBL/GenBank/DDBJ databases">
        <title>Integrating genomic resources of turbot (Scophthalmus maximus) in depth evaluation of genetic and physical mapping variation across individuals.</title>
        <authorList>
            <person name="Martinez P."/>
        </authorList>
    </citation>
    <scope>NUCLEOTIDE SEQUENCE [LARGE SCALE GENOMIC DNA]</scope>
</reference>
<dbReference type="NCBIfam" id="TIGR00917">
    <property type="entry name" value="2A060601"/>
    <property type="match status" value="1"/>
</dbReference>
<keyword evidence="11" id="KW-0443">Lipid metabolism</keyword>
<keyword evidence="5" id="KW-0153">Cholesterol metabolism</keyword>
<gene>
    <name evidence="24" type="ORF">SMAX5B_010803</name>
</gene>
<evidence type="ECO:0000313" key="25">
    <source>
        <dbReference type="Proteomes" id="UP000246464"/>
    </source>
</evidence>
<dbReference type="InterPro" id="IPR000731">
    <property type="entry name" value="SSD"/>
</dbReference>
<keyword evidence="19" id="KW-0175">Coiled coil</keyword>
<evidence type="ECO:0000256" key="11">
    <source>
        <dbReference type="ARBA" id="ARBA00023098"/>
    </source>
</evidence>
<evidence type="ECO:0000256" key="3">
    <source>
        <dbReference type="ARBA" id="ARBA00005585"/>
    </source>
</evidence>
<evidence type="ECO:0000256" key="9">
    <source>
        <dbReference type="ARBA" id="ARBA00022884"/>
    </source>
</evidence>
<proteinExistence type="inferred from homology"/>
<feature type="transmembrane region" description="Helical" evidence="21">
    <location>
        <begin position="1173"/>
        <end position="1200"/>
    </location>
</feature>
<dbReference type="Pfam" id="PF00076">
    <property type="entry name" value="RRM_1"/>
    <property type="match status" value="2"/>
</dbReference>
<dbReference type="InterPro" id="IPR032190">
    <property type="entry name" value="NPC1_N"/>
</dbReference>
<feature type="transmembrane region" description="Helical" evidence="21">
    <location>
        <begin position="783"/>
        <end position="804"/>
    </location>
</feature>
<keyword evidence="14" id="KW-1207">Sterol metabolism</keyword>
<evidence type="ECO:0000256" key="8">
    <source>
        <dbReference type="ARBA" id="ARBA00022737"/>
    </source>
</evidence>
<dbReference type="Pfam" id="PF12349">
    <property type="entry name" value="Sterol-sensing"/>
    <property type="match status" value="1"/>
</dbReference>
<dbReference type="CDD" id="cd12947">
    <property type="entry name" value="NOPS_p54nrb"/>
    <property type="match status" value="1"/>
</dbReference>
<feature type="transmembrane region" description="Helical" evidence="21">
    <location>
        <begin position="697"/>
        <end position="722"/>
    </location>
</feature>
<evidence type="ECO:0000256" key="6">
    <source>
        <dbReference type="ARBA" id="ARBA00022692"/>
    </source>
</evidence>
<keyword evidence="16" id="KW-0753">Steroid metabolism</keyword>
<dbReference type="SMART" id="SM00360">
    <property type="entry name" value="RRM"/>
    <property type="match status" value="2"/>
</dbReference>
<dbReference type="GO" id="GO:0030299">
    <property type="term" value="P:intestinal cholesterol absorption"/>
    <property type="evidence" value="ECO:0007669"/>
    <property type="project" value="TreeGrafter"/>
</dbReference>
<dbReference type="InterPro" id="IPR053956">
    <property type="entry name" value="NPC1_MLD"/>
</dbReference>
<dbReference type="SUPFAM" id="SSF54928">
    <property type="entry name" value="RNA-binding domain, RBD"/>
    <property type="match status" value="1"/>
</dbReference>
<feature type="compositionally biased region" description="Polar residues" evidence="20">
    <location>
        <begin position="24"/>
        <end position="41"/>
    </location>
</feature>
<evidence type="ECO:0000256" key="17">
    <source>
        <dbReference type="ARBA" id="ARBA00034049"/>
    </source>
</evidence>
<dbReference type="Gene3D" id="1.20.1640.10">
    <property type="entry name" value="Multidrug efflux transporter AcrB transmembrane domain"/>
    <property type="match status" value="2"/>
</dbReference>
<evidence type="ECO:0000256" key="18">
    <source>
        <dbReference type="PROSITE-ProRule" id="PRU00176"/>
    </source>
</evidence>
<dbReference type="Gene3D" id="3.30.70.330">
    <property type="match status" value="2"/>
</dbReference>
<dbReference type="Pfam" id="PF08075">
    <property type="entry name" value="NOPS"/>
    <property type="match status" value="1"/>
</dbReference>
<dbReference type="InterPro" id="IPR012677">
    <property type="entry name" value="Nucleotide-bd_a/b_plait_sf"/>
</dbReference>
<evidence type="ECO:0000256" key="16">
    <source>
        <dbReference type="ARBA" id="ARBA00023221"/>
    </source>
</evidence>
<protein>
    <submittedName>
        <fullName evidence="24">Putative Niemann-Pick C1-like protein 1</fullName>
    </submittedName>
</protein>
<keyword evidence="13" id="KW-1015">Disulfide bond</keyword>
<dbReference type="EMBL" id="CP026251">
    <property type="protein sequence ID" value="AWP06763.1"/>
    <property type="molecule type" value="Genomic_DNA"/>
</dbReference>
<comment type="catalytic activity">
    <reaction evidence="17">
        <text>cholesterol(in) = cholesterol(out)</text>
        <dbReference type="Rhea" id="RHEA:39747"/>
        <dbReference type="ChEBI" id="CHEBI:16113"/>
    </reaction>
</comment>
<feature type="transmembrane region" description="Helical" evidence="21">
    <location>
        <begin position="1640"/>
        <end position="1666"/>
    </location>
</feature>
<dbReference type="GO" id="GO:0005886">
    <property type="term" value="C:plasma membrane"/>
    <property type="evidence" value="ECO:0007669"/>
    <property type="project" value="TreeGrafter"/>
</dbReference>
<feature type="domain" description="SSD" evidence="23">
    <location>
        <begin position="1066"/>
        <end position="1231"/>
    </location>
</feature>
<evidence type="ECO:0000259" key="22">
    <source>
        <dbReference type="PROSITE" id="PS50102"/>
    </source>
</evidence>
<keyword evidence="9 18" id="KW-0694">RNA-binding</keyword>
<feature type="domain" description="RRM" evidence="22">
    <location>
        <begin position="137"/>
        <end position="218"/>
    </location>
</feature>
<evidence type="ECO:0000256" key="2">
    <source>
        <dbReference type="ARBA" id="ARBA00004324"/>
    </source>
</evidence>